<dbReference type="STRING" id="1123010.SAMN02745724_02910"/>
<feature type="transmembrane region" description="Helical" evidence="1">
    <location>
        <begin position="9"/>
        <end position="27"/>
    </location>
</feature>
<keyword evidence="1" id="KW-1133">Transmembrane helix</keyword>
<keyword evidence="1" id="KW-0472">Membrane</keyword>
<keyword evidence="1" id="KW-0812">Transmembrane</keyword>
<proteinExistence type="predicted"/>
<dbReference type="RefSeq" id="WP_091985367.1">
    <property type="nucleotide sequence ID" value="NZ_FOLO01000023.1"/>
</dbReference>
<evidence type="ECO:0000256" key="1">
    <source>
        <dbReference type="SAM" id="Phobius"/>
    </source>
</evidence>
<accession>A0A1I1N8Q2</accession>
<dbReference type="EMBL" id="FOLO01000023">
    <property type="protein sequence ID" value="SFC91848.1"/>
    <property type="molecule type" value="Genomic_DNA"/>
</dbReference>
<organism evidence="2 3">
    <name type="scientific">Pseudoalteromonas denitrificans DSM 6059</name>
    <dbReference type="NCBI Taxonomy" id="1123010"/>
    <lineage>
        <taxon>Bacteria</taxon>
        <taxon>Pseudomonadati</taxon>
        <taxon>Pseudomonadota</taxon>
        <taxon>Gammaproteobacteria</taxon>
        <taxon>Alteromonadales</taxon>
        <taxon>Pseudoalteromonadaceae</taxon>
        <taxon>Pseudoalteromonas</taxon>
    </lineage>
</organism>
<dbReference type="Proteomes" id="UP000198862">
    <property type="component" value="Unassembled WGS sequence"/>
</dbReference>
<evidence type="ECO:0000313" key="3">
    <source>
        <dbReference type="Proteomes" id="UP000198862"/>
    </source>
</evidence>
<keyword evidence="3" id="KW-1185">Reference proteome</keyword>
<dbReference type="OrthoDB" id="9988839at2"/>
<sequence length="67" mass="7646">MLEPRDRWILKGAAVFALLGAIQILVYGEFGAPTTESVFKFDGLERLYFIIPTLLSIFFYKLSNSKE</sequence>
<feature type="transmembrane region" description="Helical" evidence="1">
    <location>
        <begin position="47"/>
        <end position="63"/>
    </location>
</feature>
<protein>
    <submittedName>
        <fullName evidence="2">Uncharacterized protein</fullName>
    </submittedName>
</protein>
<reference evidence="2 3" key="1">
    <citation type="submission" date="2016-10" db="EMBL/GenBank/DDBJ databases">
        <authorList>
            <person name="de Groot N.N."/>
        </authorList>
    </citation>
    <scope>NUCLEOTIDE SEQUENCE [LARGE SCALE GENOMIC DNA]</scope>
    <source>
        <strain evidence="2 3">DSM 6059</strain>
    </source>
</reference>
<evidence type="ECO:0000313" key="2">
    <source>
        <dbReference type="EMBL" id="SFC91848.1"/>
    </source>
</evidence>
<name>A0A1I1N8Q2_9GAMM</name>
<dbReference type="AlphaFoldDB" id="A0A1I1N8Q2"/>
<gene>
    <name evidence="2" type="ORF">SAMN02745724_02910</name>
</gene>